<evidence type="ECO:0000313" key="2">
    <source>
        <dbReference type="Proteomes" id="UP000189940"/>
    </source>
</evidence>
<gene>
    <name evidence="1" type="ORF">B2M20_04850</name>
</gene>
<evidence type="ECO:0000313" key="1">
    <source>
        <dbReference type="EMBL" id="OPH83840.1"/>
    </source>
</evidence>
<sequence>MDDIEVRVTEIVAQYGDLTQGSESRANEFKKTVQDFIEHGPGMPEQRRQALLRHMKGWDRKYRDFLISPN</sequence>
<accession>A0A1V4I1X7</accession>
<comment type="caution">
    <text evidence="1">The sequence shown here is derived from an EMBL/GenBank/DDBJ whole genome shotgun (WGS) entry which is preliminary data.</text>
</comment>
<proteinExistence type="predicted"/>
<dbReference type="Proteomes" id="UP000189940">
    <property type="component" value="Unassembled WGS sequence"/>
</dbReference>
<organism evidence="1 2">
    <name type="scientific">Nitrobacter vulgaris</name>
    <dbReference type="NCBI Taxonomy" id="29421"/>
    <lineage>
        <taxon>Bacteria</taxon>
        <taxon>Pseudomonadati</taxon>
        <taxon>Pseudomonadota</taxon>
        <taxon>Alphaproteobacteria</taxon>
        <taxon>Hyphomicrobiales</taxon>
        <taxon>Nitrobacteraceae</taxon>
        <taxon>Nitrobacter</taxon>
    </lineage>
</organism>
<keyword evidence="2" id="KW-1185">Reference proteome</keyword>
<dbReference type="AlphaFoldDB" id="A0A1V4I1X7"/>
<reference evidence="1 2" key="1">
    <citation type="submission" date="2017-02" db="EMBL/GenBank/DDBJ databases">
        <title>Genome sequence of the nitrite-oxidizing bacterium Nitrobacter vulgaris strain Ab1.</title>
        <authorList>
            <person name="Mellbye B.L."/>
            <person name="Davis E.W."/>
            <person name="Spieck E."/>
            <person name="Chang J.H."/>
            <person name="Bottomley P.J."/>
            <person name="Sayavedra-Soto L.A."/>
        </authorList>
    </citation>
    <scope>NUCLEOTIDE SEQUENCE [LARGE SCALE GENOMIC DNA]</scope>
    <source>
        <strain evidence="1 2">Ab1</strain>
    </source>
</reference>
<dbReference type="RefSeq" id="WP_079445952.1">
    <property type="nucleotide sequence ID" value="NZ_JAVDPZ010000024.1"/>
</dbReference>
<dbReference type="OrthoDB" id="9844587at2"/>
<name>A0A1V4I1X7_NITVU</name>
<dbReference type="EMBL" id="MWPQ01000022">
    <property type="protein sequence ID" value="OPH83840.1"/>
    <property type="molecule type" value="Genomic_DNA"/>
</dbReference>
<protein>
    <submittedName>
        <fullName evidence="1">Uncharacterized protein</fullName>
    </submittedName>
</protein>